<dbReference type="Gene3D" id="3.40.50.150">
    <property type="entry name" value="Vaccinia Virus protein VP39"/>
    <property type="match status" value="1"/>
</dbReference>
<dbReference type="EMBL" id="AGUD01000306">
    <property type="protein sequence ID" value="EHN09021.1"/>
    <property type="molecule type" value="Genomic_DNA"/>
</dbReference>
<dbReference type="InterPro" id="IPR029063">
    <property type="entry name" value="SAM-dependent_MTases_sf"/>
</dbReference>
<name>H0EBE5_9ACTN</name>
<feature type="domain" description="Methyltransferase type 11" evidence="1">
    <location>
        <begin position="48"/>
        <end position="124"/>
    </location>
</feature>
<gene>
    <name evidence="2" type="ORF">PAI11_41740</name>
</gene>
<dbReference type="AlphaFoldDB" id="H0EBE5"/>
<evidence type="ECO:0000313" key="3">
    <source>
        <dbReference type="Proteomes" id="UP000005143"/>
    </source>
</evidence>
<evidence type="ECO:0000313" key="2">
    <source>
        <dbReference type="EMBL" id="EHN09021.1"/>
    </source>
</evidence>
<keyword evidence="3" id="KW-1185">Reference proteome</keyword>
<reference evidence="2 3" key="1">
    <citation type="journal article" date="2013" name="Biodegradation">
        <title>Quantitative proteomic analysis of ibuprofen-degrading Patulibacter sp. strain I11.</title>
        <authorList>
            <person name="Almeida B."/>
            <person name="Kjeldal H."/>
            <person name="Lolas I."/>
            <person name="Knudsen A.D."/>
            <person name="Carvalho G."/>
            <person name="Nielsen K.L."/>
            <person name="Barreto Crespo M.T."/>
            <person name="Stensballe A."/>
            <person name="Nielsen J.L."/>
        </authorList>
    </citation>
    <scope>NUCLEOTIDE SEQUENCE [LARGE SCALE GENOMIC DNA]</scope>
    <source>
        <strain evidence="2 3">I11</strain>
    </source>
</reference>
<comment type="caution">
    <text evidence="2">The sequence shown here is derived from an EMBL/GenBank/DDBJ whole genome shotgun (WGS) entry which is preliminary data.</text>
</comment>
<dbReference type="RefSeq" id="WP_007578893.1">
    <property type="nucleotide sequence ID" value="NZ_AGUD01000306.1"/>
</dbReference>
<evidence type="ECO:0000259" key="1">
    <source>
        <dbReference type="Pfam" id="PF08241"/>
    </source>
</evidence>
<proteinExistence type="predicted"/>
<sequence length="209" mass="23259">MPSPRPDVYATARGPLARIASPIAGRLRARRHQQLFALTGIGREQRILDVGCGTLGLRAQEPELDITGTDVVDRPSYPGPFVRADATARLPFDDDAFDLVYCSSVVEHVPRERRAALARELRRVGRGLYVQTPAYSFPIEPHALLPAAHWLPVPLRKPYWRLGAQGPWEDIDLLRRREMVALFPGATVHAERLGPLAKSWIAVVPVPRS</sequence>
<dbReference type="CDD" id="cd02440">
    <property type="entry name" value="AdoMet_MTases"/>
    <property type="match status" value="1"/>
</dbReference>
<dbReference type="Proteomes" id="UP000005143">
    <property type="component" value="Unassembled WGS sequence"/>
</dbReference>
<dbReference type="GO" id="GO:0008757">
    <property type="term" value="F:S-adenosylmethionine-dependent methyltransferase activity"/>
    <property type="evidence" value="ECO:0007669"/>
    <property type="project" value="InterPro"/>
</dbReference>
<dbReference type="Pfam" id="PF08241">
    <property type="entry name" value="Methyltransf_11"/>
    <property type="match status" value="1"/>
</dbReference>
<dbReference type="InterPro" id="IPR013216">
    <property type="entry name" value="Methyltransf_11"/>
</dbReference>
<dbReference type="SUPFAM" id="SSF53335">
    <property type="entry name" value="S-adenosyl-L-methionine-dependent methyltransferases"/>
    <property type="match status" value="1"/>
</dbReference>
<protein>
    <recommendedName>
        <fullName evidence="1">Methyltransferase type 11 domain-containing protein</fullName>
    </recommendedName>
</protein>
<accession>H0EBE5</accession>
<organism evidence="2 3">
    <name type="scientific">Patulibacter medicamentivorans</name>
    <dbReference type="NCBI Taxonomy" id="1097667"/>
    <lineage>
        <taxon>Bacteria</taxon>
        <taxon>Bacillati</taxon>
        <taxon>Actinomycetota</taxon>
        <taxon>Thermoleophilia</taxon>
        <taxon>Solirubrobacterales</taxon>
        <taxon>Patulibacteraceae</taxon>
        <taxon>Patulibacter</taxon>
    </lineage>
</organism>